<evidence type="ECO:0000256" key="1">
    <source>
        <dbReference type="SAM" id="SignalP"/>
    </source>
</evidence>
<dbReference type="Proteomes" id="UP000557872">
    <property type="component" value="Unassembled WGS sequence"/>
</dbReference>
<dbReference type="EMBL" id="JACBAZ010000016">
    <property type="protein sequence ID" value="NWK57598.1"/>
    <property type="molecule type" value="Genomic_DNA"/>
</dbReference>
<feature type="chain" id="PRO_5032818190" evidence="1">
    <location>
        <begin position="31"/>
        <end position="267"/>
    </location>
</feature>
<accession>A0A851GIH4</accession>
<keyword evidence="3" id="KW-1185">Reference proteome</keyword>
<comment type="caution">
    <text evidence="2">The sequence shown here is derived from an EMBL/GenBank/DDBJ whole genome shotgun (WGS) entry which is preliminary data.</text>
</comment>
<dbReference type="AlphaFoldDB" id="A0A851GIH4"/>
<reference evidence="2 3" key="1">
    <citation type="submission" date="2020-07" db="EMBL/GenBank/DDBJ databases">
        <title>Roseicoccus Jingziensis gen. nov., sp. nov., isolated from coastal seawater.</title>
        <authorList>
            <person name="Feng X."/>
        </authorList>
    </citation>
    <scope>NUCLEOTIDE SEQUENCE [LARGE SCALE GENOMIC DNA]</scope>
    <source>
        <strain evidence="2 3">N1E253</strain>
    </source>
</reference>
<proteinExistence type="predicted"/>
<feature type="signal peptide" evidence="1">
    <location>
        <begin position="1"/>
        <end position="30"/>
    </location>
</feature>
<gene>
    <name evidence="2" type="ORF">HW115_18410</name>
</gene>
<protein>
    <submittedName>
        <fullName evidence="2">PEP-CTERM sorting domain-containing protein</fullName>
    </submittedName>
</protein>
<dbReference type="NCBIfam" id="TIGR02595">
    <property type="entry name" value="PEP_CTERM"/>
    <property type="match status" value="1"/>
</dbReference>
<dbReference type="InterPro" id="IPR013424">
    <property type="entry name" value="Ice-binding_C"/>
</dbReference>
<name>A0A851GIH4_9BACT</name>
<keyword evidence="1" id="KW-0732">Signal</keyword>
<organism evidence="2 3">
    <name type="scientific">Oceaniferula marina</name>
    <dbReference type="NCBI Taxonomy" id="2748318"/>
    <lineage>
        <taxon>Bacteria</taxon>
        <taxon>Pseudomonadati</taxon>
        <taxon>Verrucomicrobiota</taxon>
        <taxon>Verrucomicrobiia</taxon>
        <taxon>Verrucomicrobiales</taxon>
        <taxon>Verrucomicrobiaceae</taxon>
        <taxon>Oceaniferula</taxon>
    </lineage>
</organism>
<evidence type="ECO:0000313" key="2">
    <source>
        <dbReference type="EMBL" id="NWK57598.1"/>
    </source>
</evidence>
<evidence type="ECO:0000313" key="3">
    <source>
        <dbReference type="Proteomes" id="UP000557872"/>
    </source>
</evidence>
<sequence>MNPRYKNTMKTKHLFMTTCAALVTSAAVQAATSVTNWKTWNNDTTVSSGLNTDSPTFGNGTSNNADGLWYAGKFGSAVTLGIGDTLTVSAIINLTGGNHDTGDNDFRLGIFNDGGQFDANSGENWSAGYMLVPGTDLFQIRTNGAFISTATNAVDLNATKINNGLFRGNHVEDYVFSMSITRDSATTVDIVSSLTRNDSIYEKLYTENDRATSNFTFTAMGGSFGGNLNLDQGSYSNAQYEVTSVPEPSAAALLSFGGVALMMRRRK</sequence>